<dbReference type="PANTHER" id="PTHR46300">
    <property type="entry name" value="P450, PUTATIVE (EUROFUNG)-RELATED-RELATED"/>
    <property type="match status" value="1"/>
</dbReference>
<evidence type="ECO:0000313" key="10">
    <source>
        <dbReference type="Proteomes" id="UP000008063"/>
    </source>
</evidence>
<dbReference type="GO" id="GO:0020037">
    <property type="term" value="F:heme binding"/>
    <property type="evidence" value="ECO:0007669"/>
    <property type="project" value="InterPro"/>
</dbReference>
<dbReference type="InParanoid" id="F8PYU2"/>
<dbReference type="InterPro" id="IPR050364">
    <property type="entry name" value="Cytochrome_P450_fung"/>
</dbReference>
<dbReference type="OMA" id="KCPLHRR"/>
<keyword evidence="6" id="KW-0560">Oxidoreductase</keyword>
<proteinExistence type="inferred from homology"/>
<dbReference type="InterPro" id="IPR036396">
    <property type="entry name" value="Cyt_P450_sf"/>
</dbReference>
<dbReference type="AlphaFoldDB" id="F8PYU2"/>
<accession>F8PYU2</accession>
<evidence type="ECO:0008006" key="11">
    <source>
        <dbReference type="Google" id="ProtNLM"/>
    </source>
</evidence>
<evidence type="ECO:0000313" key="9">
    <source>
        <dbReference type="EMBL" id="EGN99055.1"/>
    </source>
</evidence>
<dbReference type="InterPro" id="IPR001128">
    <property type="entry name" value="Cyt_P450"/>
</dbReference>
<sequence length="111" mass="12287">MVSDVLGRGKGDDPQLEQVLKNASATAYGAGSDTTSSSLLIFVLAMVLYPHVQERAQAEIDAVVGRDRLPRFDDRPSLPYIEAILRETLRWHPVTPLGKCPLHRRGQSPCY</sequence>
<protein>
    <recommendedName>
        <fullName evidence="11">Cytochrome P450</fullName>
    </recommendedName>
</protein>
<dbReference type="PRINTS" id="PR00463">
    <property type="entry name" value="EP450I"/>
</dbReference>
<dbReference type="PRINTS" id="PR00385">
    <property type="entry name" value="P450"/>
</dbReference>
<evidence type="ECO:0000256" key="4">
    <source>
        <dbReference type="ARBA" id="ARBA00022617"/>
    </source>
</evidence>
<organism evidence="10">
    <name type="scientific">Serpula lacrymans var. lacrymans (strain S7.3)</name>
    <name type="common">Dry rot fungus</name>
    <dbReference type="NCBI Taxonomy" id="936435"/>
    <lineage>
        <taxon>Eukaryota</taxon>
        <taxon>Fungi</taxon>
        <taxon>Dikarya</taxon>
        <taxon>Basidiomycota</taxon>
        <taxon>Agaricomycotina</taxon>
        <taxon>Agaricomycetes</taxon>
        <taxon>Agaricomycetidae</taxon>
        <taxon>Boletales</taxon>
        <taxon>Coniophorineae</taxon>
        <taxon>Serpulaceae</taxon>
        <taxon>Serpula</taxon>
    </lineage>
</organism>
<dbReference type="SUPFAM" id="SSF48264">
    <property type="entry name" value="Cytochrome P450"/>
    <property type="match status" value="1"/>
</dbReference>
<keyword evidence="7" id="KW-0408">Iron</keyword>
<dbReference type="GO" id="GO:0016705">
    <property type="term" value="F:oxidoreductase activity, acting on paired donors, with incorporation or reduction of molecular oxygen"/>
    <property type="evidence" value="ECO:0007669"/>
    <property type="project" value="InterPro"/>
</dbReference>
<dbReference type="PANTHER" id="PTHR46300:SF7">
    <property type="entry name" value="P450, PUTATIVE (EUROFUNG)-RELATED"/>
    <property type="match status" value="1"/>
</dbReference>
<name>F8PYU2_SERL3</name>
<gene>
    <name evidence="9" type="ORF">SERLA73DRAFT_54575</name>
</gene>
<dbReference type="GO" id="GO:0005506">
    <property type="term" value="F:iron ion binding"/>
    <property type="evidence" value="ECO:0007669"/>
    <property type="project" value="InterPro"/>
</dbReference>
<evidence type="ECO:0000256" key="1">
    <source>
        <dbReference type="ARBA" id="ARBA00001971"/>
    </source>
</evidence>
<comment type="cofactor">
    <cofactor evidence="1">
        <name>heme</name>
        <dbReference type="ChEBI" id="CHEBI:30413"/>
    </cofactor>
</comment>
<keyword evidence="8" id="KW-0503">Monooxygenase</keyword>
<dbReference type="OrthoDB" id="2789670at2759"/>
<dbReference type="EMBL" id="GL945480">
    <property type="protein sequence ID" value="EGN99055.1"/>
    <property type="molecule type" value="Genomic_DNA"/>
</dbReference>
<dbReference type="Gene3D" id="1.10.630.10">
    <property type="entry name" value="Cytochrome P450"/>
    <property type="match status" value="1"/>
</dbReference>
<comment type="similarity">
    <text evidence="3">Belongs to the cytochrome P450 family.</text>
</comment>
<evidence type="ECO:0000256" key="5">
    <source>
        <dbReference type="ARBA" id="ARBA00022723"/>
    </source>
</evidence>
<dbReference type="STRING" id="936435.F8PYU2"/>
<dbReference type="Pfam" id="PF00067">
    <property type="entry name" value="p450"/>
    <property type="match status" value="1"/>
</dbReference>
<evidence type="ECO:0000256" key="7">
    <source>
        <dbReference type="ARBA" id="ARBA00023004"/>
    </source>
</evidence>
<dbReference type="InterPro" id="IPR002401">
    <property type="entry name" value="Cyt_P450_E_grp-I"/>
</dbReference>
<evidence type="ECO:0000256" key="2">
    <source>
        <dbReference type="ARBA" id="ARBA00005179"/>
    </source>
</evidence>
<evidence type="ECO:0000256" key="8">
    <source>
        <dbReference type="ARBA" id="ARBA00023033"/>
    </source>
</evidence>
<dbReference type="Proteomes" id="UP000008063">
    <property type="component" value="Unassembled WGS sequence"/>
</dbReference>
<dbReference type="HOGENOM" id="CLU_168463_0_0_1"/>
<dbReference type="GO" id="GO:0004497">
    <property type="term" value="F:monooxygenase activity"/>
    <property type="evidence" value="ECO:0007669"/>
    <property type="project" value="UniProtKB-KW"/>
</dbReference>
<evidence type="ECO:0000256" key="6">
    <source>
        <dbReference type="ARBA" id="ARBA00023002"/>
    </source>
</evidence>
<evidence type="ECO:0000256" key="3">
    <source>
        <dbReference type="ARBA" id="ARBA00010617"/>
    </source>
</evidence>
<comment type="pathway">
    <text evidence="2">Secondary metabolite biosynthesis.</text>
</comment>
<keyword evidence="4" id="KW-0349">Heme</keyword>
<keyword evidence="10" id="KW-1185">Reference proteome</keyword>
<keyword evidence="5" id="KW-0479">Metal-binding</keyword>
<reference evidence="10" key="1">
    <citation type="journal article" date="2011" name="Science">
        <title>The plant cell wall-decomposing machinery underlies the functional diversity of forest fungi.</title>
        <authorList>
            <person name="Eastwood D.C."/>
            <person name="Floudas D."/>
            <person name="Binder M."/>
            <person name="Majcherczyk A."/>
            <person name="Schneider P."/>
            <person name="Aerts A."/>
            <person name="Asiegbu F.O."/>
            <person name="Baker S.E."/>
            <person name="Barry K."/>
            <person name="Bendiksby M."/>
            <person name="Blumentritt M."/>
            <person name="Coutinho P.M."/>
            <person name="Cullen D."/>
            <person name="de Vries R.P."/>
            <person name="Gathman A."/>
            <person name="Goodell B."/>
            <person name="Henrissat B."/>
            <person name="Ihrmark K."/>
            <person name="Kauserud H."/>
            <person name="Kohler A."/>
            <person name="LaButti K."/>
            <person name="Lapidus A."/>
            <person name="Lavin J.L."/>
            <person name="Lee Y.-H."/>
            <person name="Lindquist E."/>
            <person name="Lilly W."/>
            <person name="Lucas S."/>
            <person name="Morin E."/>
            <person name="Murat C."/>
            <person name="Oguiza J.A."/>
            <person name="Park J."/>
            <person name="Pisabarro A.G."/>
            <person name="Riley R."/>
            <person name="Rosling A."/>
            <person name="Salamov A."/>
            <person name="Schmidt O."/>
            <person name="Schmutz J."/>
            <person name="Skrede I."/>
            <person name="Stenlid J."/>
            <person name="Wiebenga A."/>
            <person name="Xie X."/>
            <person name="Kuees U."/>
            <person name="Hibbett D.S."/>
            <person name="Hoffmeister D."/>
            <person name="Hoegberg N."/>
            <person name="Martin F."/>
            <person name="Grigoriev I.V."/>
            <person name="Watkinson S.C."/>
        </authorList>
    </citation>
    <scope>NUCLEOTIDE SEQUENCE [LARGE SCALE GENOMIC DNA]</scope>
    <source>
        <strain evidence="10">strain S7.3</strain>
    </source>
</reference>